<name>A0ABT2TSI1_9FIRM</name>
<feature type="transmembrane region" description="Helical" evidence="1">
    <location>
        <begin position="290"/>
        <end position="312"/>
    </location>
</feature>
<dbReference type="Pfam" id="PF06580">
    <property type="entry name" value="His_kinase"/>
    <property type="match status" value="1"/>
</dbReference>
<evidence type="ECO:0000256" key="1">
    <source>
        <dbReference type="SAM" id="Phobius"/>
    </source>
</evidence>
<comment type="caution">
    <text evidence="3">The sequence shown here is derived from an EMBL/GenBank/DDBJ whole genome shotgun (WGS) entry which is preliminary data.</text>
</comment>
<keyword evidence="3" id="KW-0418">Kinase</keyword>
<evidence type="ECO:0000313" key="4">
    <source>
        <dbReference type="Proteomes" id="UP001652409"/>
    </source>
</evidence>
<keyword evidence="1" id="KW-1133">Transmembrane helix</keyword>
<proteinExistence type="predicted"/>
<dbReference type="InterPro" id="IPR003594">
    <property type="entry name" value="HATPase_dom"/>
</dbReference>
<dbReference type="Proteomes" id="UP001652409">
    <property type="component" value="Unassembled WGS sequence"/>
</dbReference>
<dbReference type="InterPro" id="IPR036890">
    <property type="entry name" value="HATPase_C_sf"/>
</dbReference>
<dbReference type="RefSeq" id="WP_158421234.1">
    <property type="nucleotide sequence ID" value="NZ_JAOQJL010000011.1"/>
</dbReference>
<keyword evidence="1" id="KW-0812">Transmembrane</keyword>
<feature type="domain" description="Histidine kinase/HSP90-like ATPase" evidence="2">
    <location>
        <begin position="474"/>
        <end position="589"/>
    </location>
</feature>
<reference evidence="3 4" key="1">
    <citation type="journal article" date="2021" name="ISME Commun">
        <title>Automated analysis of genomic sequences facilitates high-throughput and comprehensive description of bacteria.</title>
        <authorList>
            <person name="Hitch T.C.A."/>
        </authorList>
    </citation>
    <scope>NUCLEOTIDE SEQUENCE [LARGE SCALE GENOMIC DNA]</scope>
    <source>
        <strain evidence="3 4">Sanger_23</strain>
    </source>
</reference>
<protein>
    <submittedName>
        <fullName evidence="3">Histidine kinase</fullName>
    </submittedName>
</protein>
<dbReference type="GO" id="GO:0016301">
    <property type="term" value="F:kinase activity"/>
    <property type="evidence" value="ECO:0007669"/>
    <property type="project" value="UniProtKB-KW"/>
</dbReference>
<dbReference type="PANTHER" id="PTHR34220">
    <property type="entry name" value="SENSOR HISTIDINE KINASE YPDA"/>
    <property type="match status" value="1"/>
</dbReference>
<dbReference type="SUPFAM" id="SSF55874">
    <property type="entry name" value="ATPase domain of HSP90 chaperone/DNA topoisomerase II/histidine kinase"/>
    <property type="match status" value="1"/>
</dbReference>
<evidence type="ECO:0000259" key="2">
    <source>
        <dbReference type="SMART" id="SM00387"/>
    </source>
</evidence>
<dbReference type="EMBL" id="JAOQJL010000011">
    <property type="protein sequence ID" value="MCU6765198.1"/>
    <property type="molecule type" value="Genomic_DNA"/>
</dbReference>
<keyword evidence="4" id="KW-1185">Reference proteome</keyword>
<organism evidence="3 4">
    <name type="scientific">Blautia ammoniilytica</name>
    <dbReference type="NCBI Taxonomy" id="2981782"/>
    <lineage>
        <taxon>Bacteria</taxon>
        <taxon>Bacillati</taxon>
        <taxon>Bacillota</taxon>
        <taxon>Clostridia</taxon>
        <taxon>Lachnospirales</taxon>
        <taxon>Lachnospiraceae</taxon>
        <taxon>Blautia</taxon>
    </lineage>
</organism>
<sequence length="592" mass="68647">MKRISRLPVWWQLFIGLACCFLFSLIVICASFFIDIKEAEKNNWSYLHRMNSQWELEIETITKNLDYLQYLPLIDKDIMTNLRNDYQKQSLKKQLSNSNYVNNILEDICGINPFILRATILTKNGNIYGNFVEDSLKQVEQAQDHIVYSKAGHKNEKHITDIYEGEINMLPYKLLTIAYAMYPVTSDEKLATIYIDLNFEEIEKSFSVFSNNEIECCLFNKNGMIYSSEKENNFLLKDVKNIYENSDHQGVLETDGTVWNAYVVKITDLDWYLVQCMPKKSFTFNSTKNILPFCFWVLMIFVFLLFGGMQLISRITKPISEFSNALNQVTLHKKQKPRHIQLSEDVPEEISTMVSGYNDLVSRIEENIILAYKNEISQKKTELQMLQYQINPHFLYNTLNIVSALAKLNGIKEISEISESLSHIFHYNVKGGNIVQLKMELENLQCYVKIQSLRFPGKFDVIYNVDEEMLTCEMLKFILQPLMENAIEHGVIPCKKRGRIELTGKISSDHIAEIRICDNGNGINDETLQMLRQELKKDLKQGINHSSSGIGLINVHQRIKNYYGEEFGISIESTLGEYTCIKVRFPILPKEV</sequence>
<gene>
    <name evidence="3" type="ORF">OCV61_07185</name>
</gene>
<accession>A0ABT2TSI1</accession>
<keyword evidence="1" id="KW-0472">Membrane</keyword>
<dbReference type="InterPro" id="IPR050640">
    <property type="entry name" value="Bact_2-comp_sensor_kinase"/>
</dbReference>
<dbReference type="Pfam" id="PF02518">
    <property type="entry name" value="HATPase_c"/>
    <property type="match status" value="1"/>
</dbReference>
<dbReference type="PROSITE" id="PS51257">
    <property type="entry name" value="PROKAR_LIPOPROTEIN"/>
    <property type="match status" value="1"/>
</dbReference>
<keyword evidence="3" id="KW-0808">Transferase</keyword>
<dbReference type="SMART" id="SM00387">
    <property type="entry name" value="HATPase_c"/>
    <property type="match status" value="1"/>
</dbReference>
<feature type="transmembrane region" description="Helical" evidence="1">
    <location>
        <begin position="12"/>
        <end position="34"/>
    </location>
</feature>
<dbReference type="Gene3D" id="3.30.565.10">
    <property type="entry name" value="Histidine kinase-like ATPase, C-terminal domain"/>
    <property type="match status" value="1"/>
</dbReference>
<dbReference type="PANTHER" id="PTHR34220:SF7">
    <property type="entry name" value="SENSOR HISTIDINE KINASE YPDA"/>
    <property type="match status" value="1"/>
</dbReference>
<evidence type="ECO:0000313" key="3">
    <source>
        <dbReference type="EMBL" id="MCU6765198.1"/>
    </source>
</evidence>
<dbReference type="InterPro" id="IPR010559">
    <property type="entry name" value="Sig_transdc_His_kin_internal"/>
</dbReference>